<evidence type="ECO:0000256" key="3">
    <source>
        <dbReference type="ARBA" id="ARBA00022475"/>
    </source>
</evidence>
<sequence length="540" mass="58231">MGPTLRAARALVLLAGFYLLGLAMLGALAVIDWQAGVHLAGSAYVKIWFVSVVVAIPIAQGMFSVRAPRFEPPNGLRVTEEQEPALWAAVRRLADEAGTRAPDEIYLVPDVNAAVHEEARLLGLLPGKRVLMIGVPLMTGLTEPQLIGVLAHEFGHYGNHDTRLGAISRRAFEQMERTVAALYERSAKKQAKERAKQEQKDAKRLAKGKKARGVETGHAGLSYRLAAKPFLLYGKLCMRITLGGMRKDEYAADLAAARIAGRDATASALREIPVLSAAHGFYMDSYATLGVGAGLLPPHGEVYGGLRHLLAARTDELDGMRREVPQEEQSPYDSHPPIADRVARIEALPDDGRSSEGARPSLALLADPARTFAELEHATLTPAALQLRRAESWQQLVSESMTQYASESAEPLRAAVREVHGGDGSLDSVLRAIEDGALWQVADRLPKSEEAAAATGRAAREFARPRLRSMLSTLVAGELLRQGAARWEPSWSEPARLRLPDGHEALLKSALDAAVEDVPDTGGIRRLLASAPAPAATPTH</sequence>
<keyword evidence="11 13" id="KW-0472">Membrane</keyword>
<evidence type="ECO:0000256" key="4">
    <source>
        <dbReference type="ARBA" id="ARBA00022670"/>
    </source>
</evidence>
<keyword evidence="9 13" id="KW-1133">Transmembrane helix</keyword>
<keyword evidence="10" id="KW-0482">Metalloprotease</keyword>
<evidence type="ECO:0000256" key="10">
    <source>
        <dbReference type="ARBA" id="ARBA00023049"/>
    </source>
</evidence>
<comment type="caution">
    <text evidence="15">The sequence shown here is derived from an EMBL/GenBank/DDBJ whole genome shotgun (WGS) entry which is preliminary data.</text>
</comment>
<evidence type="ECO:0000256" key="6">
    <source>
        <dbReference type="ARBA" id="ARBA00022723"/>
    </source>
</evidence>
<dbReference type="Gene3D" id="3.30.2010.10">
    <property type="entry name" value="Metalloproteases ('zincins'), catalytic domain"/>
    <property type="match status" value="1"/>
</dbReference>
<keyword evidence="6" id="KW-0479">Metal-binding</keyword>
<feature type="transmembrane region" description="Helical" evidence="13">
    <location>
        <begin position="12"/>
        <end position="31"/>
    </location>
</feature>
<evidence type="ECO:0000256" key="13">
    <source>
        <dbReference type="SAM" id="Phobius"/>
    </source>
</evidence>
<keyword evidence="4" id="KW-0645">Protease</keyword>
<proteinExistence type="predicted"/>
<keyword evidence="16" id="KW-1185">Reference proteome</keyword>
<reference evidence="16" key="1">
    <citation type="journal article" date="2019" name="Int. J. Syst. Evol. Microbiol.">
        <title>The Global Catalogue of Microorganisms (GCM) 10K type strain sequencing project: providing services to taxonomists for standard genome sequencing and annotation.</title>
        <authorList>
            <consortium name="The Broad Institute Genomics Platform"/>
            <consortium name="The Broad Institute Genome Sequencing Center for Infectious Disease"/>
            <person name="Wu L."/>
            <person name="Ma J."/>
        </authorList>
    </citation>
    <scope>NUCLEOTIDE SEQUENCE [LARGE SCALE GENOMIC DNA]</scope>
    <source>
        <strain evidence="16">JCM 6307</strain>
    </source>
</reference>
<dbReference type="Proteomes" id="UP001501358">
    <property type="component" value="Unassembled WGS sequence"/>
</dbReference>
<name>A0ABP5Z865_9ACTN</name>
<evidence type="ECO:0000256" key="8">
    <source>
        <dbReference type="ARBA" id="ARBA00022833"/>
    </source>
</evidence>
<accession>A0ABP5Z865</accession>
<feature type="domain" description="Peptidase M48" evidence="14">
    <location>
        <begin position="82"/>
        <end position="347"/>
    </location>
</feature>
<dbReference type="Pfam" id="PF01435">
    <property type="entry name" value="Peptidase_M48"/>
    <property type="match status" value="1"/>
</dbReference>
<dbReference type="PANTHER" id="PTHR43221">
    <property type="entry name" value="PROTEASE HTPX"/>
    <property type="match status" value="1"/>
</dbReference>
<keyword evidence="7" id="KW-0378">Hydrolase</keyword>
<feature type="transmembrane region" description="Helical" evidence="13">
    <location>
        <begin position="43"/>
        <end position="63"/>
    </location>
</feature>
<comment type="cofactor">
    <cofactor evidence="1">
        <name>Zn(2+)</name>
        <dbReference type="ChEBI" id="CHEBI:29105"/>
    </cofactor>
</comment>
<evidence type="ECO:0000256" key="1">
    <source>
        <dbReference type="ARBA" id="ARBA00001947"/>
    </source>
</evidence>
<evidence type="ECO:0000313" key="16">
    <source>
        <dbReference type="Proteomes" id="UP001501358"/>
    </source>
</evidence>
<gene>
    <name evidence="15" type="ORF">GCM10010406_32550</name>
</gene>
<keyword evidence="8" id="KW-0862">Zinc</keyword>
<evidence type="ECO:0000256" key="9">
    <source>
        <dbReference type="ARBA" id="ARBA00022989"/>
    </source>
</evidence>
<evidence type="ECO:0000313" key="15">
    <source>
        <dbReference type="EMBL" id="GAA2493990.1"/>
    </source>
</evidence>
<feature type="region of interest" description="Disordered" evidence="12">
    <location>
        <begin position="190"/>
        <end position="211"/>
    </location>
</feature>
<dbReference type="RefSeq" id="WP_344383909.1">
    <property type="nucleotide sequence ID" value="NZ_BAAATA010000018.1"/>
</dbReference>
<feature type="compositionally biased region" description="Basic and acidic residues" evidence="12">
    <location>
        <begin position="190"/>
        <end position="204"/>
    </location>
</feature>
<evidence type="ECO:0000259" key="14">
    <source>
        <dbReference type="Pfam" id="PF01435"/>
    </source>
</evidence>
<comment type="subcellular location">
    <subcellularLocation>
        <location evidence="2">Cell membrane</location>
        <topology evidence="2">Multi-pass membrane protein</topology>
    </subcellularLocation>
</comment>
<dbReference type="EMBL" id="BAAATA010000018">
    <property type="protein sequence ID" value="GAA2493990.1"/>
    <property type="molecule type" value="Genomic_DNA"/>
</dbReference>
<dbReference type="InterPro" id="IPR001915">
    <property type="entry name" value="Peptidase_M48"/>
</dbReference>
<protein>
    <submittedName>
        <fullName evidence="15">M48 family metallopeptidase</fullName>
    </submittedName>
</protein>
<evidence type="ECO:0000256" key="11">
    <source>
        <dbReference type="ARBA" id="ARBA00023136"/>
    </source>
</evidence>
<evidence type="ECO:0000256" key="12">
    <source>
        <dbReference type="SAM" id="MobiDB-lite"/>
    </source>
</evidence>
<evidence type="ECO:0000256" key="2">
    <source>
        <dbReference type="ARBA" id="ARBA00004651"/>
    </source>
</evidence>
<keyword evidence="3" id="KW-1003">Cell membrane</keyword>
<evidence type="ECO:0000256" key="7">
    <source>
        <dbReference type="ARBA" id="ARBA00022801"/>
    </source>
</evidence>
<keyword evidence="5 13" id="KW-0812">Transmembrane</keyword>
<dbReference type="InterPro" id="IPR050083">
    <property type="entry name" value="HtpX_protease"/>
</dbReference>
<dbReference type="PANTHER" id="PTHR43221:SF1">
    <property type="entry name" value="PROTEASE HTPX"/>
    <property type="match status" value="1"/>
</dbReference>
<evidence type="ECO:0000256" key="5">
    <source>
        <dbReference type="ARBA" id="ARBA00022692"/>
    </source>
</evidence>
<dbReference type="CDD" id="cd07328">
    <property type="entry name" value="M48_Ste24p_like"/>
    <property type="match status" value="1"/>
</dbReference>
<organism evidence="15 16">
    <name type="scientific">Streptomyces thermolineatus</name>
    <dbReference type="NCBI Taxonomy" id="44033"/>
    <lineage>
        <taxon>Bacteria</taxon>
        <taxon>Bacillati</taxon>
        <taxon>Actinomycetota</taxon>
        <taxon>Actinomycetes</taxon>
        <taxon>Kitasatosporales</taxon>
        <taxon>Streptomycetaceae</taxon>
        <taxon>Streptomyces</taxon>
    </lineage>
</organism>